<proteinExistence type="predicted"/>
<dbReference type="Proteomes" id="UP000887013">
    <property type="component" value="Unassembled WGS sequence"/>
</dbReference>
<gene>
    <name evidence="1" type="ORF">NPIL_102051</name>
</gene>
<evidence type="ECO:0000313" key="2">
    <source>
        <dbReference type="Proteomes" id="UP000887013"/>
    </source>
</evidence>
<dbReference type="EMBL" id="BMAW01125169">
    <property type="protein sequence ID" value="GFU11137.1"/>
    <property type="molecule type" value="Genomic_DNA"/>
</dbReference>
<sequence>MFLALQLENTGIDESEMVQPKKPVLMLHAIIKIRAEEAVGSMISKLSTQAELLDSPGRNNFLCSKFKRFASFRIRNKIAFFSMKNTGVSA</sequence>
<name>A0A8X6UHN2_NEPPI</name>
<protein>
    <submittedName>
        <fullName evidence="1">Uncharacterized protein</fullName>
    </submittedName>
</protein>
<accession>A0A8X6UHN2</accession>
<dbReference type="AlphaFoldDB" id="A0A8X6UHN2"/>
<evidence type="ECO:0000313" key="1">
    <source>
        <dbReference type="EMBL" id="GFU11137.1"/>
    </source>
</evidence>
<organism evidence="1 2">
    <name type="scientific">Nephila pilipes</name>
    <name type="common">Giant wood spider</name>
    <name type="synonym">Nephila maculata</name>
    <dbReference type="NCBI Taxonomy" id="299642"/>
    <lineage>
        <taxon>Eukaryota</taxon>
        <taxon>Metazoa</taxon>
        <taxon>Ecdysozoa</taxon>
        <taxon>Arthropoda</taxon>
        <taxon>Chelicerata</taxon>
        <taxon>Arachnida</taxon>
        <taxon>Araneae</taxon>
        <taxon>Araneomorphae</taxon>
        <taxon>Entelegynae</taxon>
        <taxon>Araneoidea</taxon>
        <taxon>Nephilidae</taxon>
        <taxon>Nephila</taxon>
    </lineage>
</organism>
<keyword evidence="2" id="KW-1185">Reference proteome</keyword>
<comment type="caution">
    <text evidence="1">The sequence shown here is derived from an EMBL/GenBank/DDBJ whole genome shotgun (WGS) entry which is preliminary data.</text>
</comment>
<reference evidence="1" key="1">
    <citation type="submission" date="2020-08" db="EMBL/GenBank/DDBJ databases">
        <title>Multicomponent nature underlies the extraordinary mechanical properties of spider dragline silk.</title>
        <authorList>
            <person name="Kono N."/>
            <person name="Nakamura H."/>
            <person name="Mori M."/>
            <person name="Yoshida Y."/>
            <person name="Ohtoshi R."/>
            <person name="Malay A.D."/>
            <person name="Moran D.A.P."/>
            <person name="Tomita M."/>
            <person name="Numata K."/>
            <person name="Arakawa K."/>
        </authorList>
    </citation>
    <scope>NUCLEOTIDE SEQUENCE</scope>
</reference>